<dbReference type="Proteomes" id="UP000198551">
    <property type="component" value="Unassembled WGS sequence"/>
</dbReference>
<dbReference type="RefSeq" id="WP_091042502.1">
    <property type="nucleotide sequence ID" value="NZ_FMCV01000003.1"/>
</dbReference>
<dbReference type="GO" id="GO:0004315">
    <property type="term" value="F:3-oxoacyl-[acyl-carrier-protein] synthase activity"/>
    <property type="evidence" value="ECO:0007669"/>
    <property type="project" value="TreeGrafter"/>
</dbReference>
<dbReference type="PANTHER" id="PTHR11712:SF336">
    <property type="entry name" value="3-OXOACYL-[ACYL-CARRIER-PROTEIN] SYNTHASE, MITOCHONDRIAL"/>
    <property type="match status" value="1"/>
</dbReference>
<keyword evidence="2 3" id="KW-0808">Transferase</keyword>
<feature type="domain" description="Ketosynthase family 3 (KS3)" evidence="4">
    <location>
        <begin position="1"/>
        <end position="407"/>
    </location>
</feature>
<evidence type="ECO:0000313" key="5">
    <source>
        <dbReference type="EMBL" id="SCE83468.1"/>
    </source>
</evidence>
<dbReference type="SMART" id="SM00825">
    <property type="entry name" value="PKS_KS"/>
    <property type="match status" value="1"/>
</dbReference>
<sequence>MSTVAVTGTGIVCAIGADVPSFTTALRAGRTGVVGTADGLAAPITWWSFDDAVAGVPEPLRRRAVRAAARAPQPVRAAVAAALQAWTGAGLPGAGIPGDRVGIVVAGHNLTARYTHELYRTWQERPAYLPARFALHVQDTDHVGTLSEVLSATGEGFTVGGASASGNVGIVHAARLVAAGAVDCCVLVGAVTELTPMHHRGFAVLGALAEPGGDPAAACRPFDRDRRGFVPGEAAAALVLEHPAAAARRGAAILATVAGYALGLDANRLADPDAAGQARVIRAALAAAGLAPHEVDYVNAHATGSRLGDETELASLHDVLGAAAGRPWVNATKALTGHCLGSAGVVEAVATVAQLTGGFVHPNPNLDRPIDARIRFAGPGPEPARLRYALSTGFGFGGINTAVVLARTADGG</sequence>
<dbReference type="NCBIfam" id="NF005490">
    <property type="entry name" value="PRK07103.1"/>
    <property type="match status" value="1"/>
</dbReference>
<dbReference type="InterPro" id="IPR016039">
    <property type="entry name" value="Thiolase-like"/>
</dbReference>
<dbReference type="PROSITE" id="PS52004">
    <property type="entry name" value="KS3_2"/>
    <property type="match status" value="1"/>
</dbReference>
<evidence type="ECO:0000256" key="2">
    <source>
        <dbReference type="ARBA" id="ARBA00022679"/>
    </source>
</evidence>
<dbReference type="GO" id="GO:0005829">
    <property type="term" value="C:cytosol"/>
    <property type="evidence" value="ECO:0007669"/>
    <property type="project" value="TreeGrafter"/>
</dbReference>
<dbReference type="SUPFAM" id="SSF53901">
    <property type="entry name" value="Thiolase-like"/>
    <property type="match status" value="2"/>
</dbReference>
<dbReference type="InterPro" id="IPR014030">
    <property type="entry name" value="Ketoacyl_synth_N"/>
</dbReference>
<dbReference type="EMBL" id="FMCV01000003">
    <property type="protein sequence ID" value="SCE83468.1"/>
    <property type="molecule type" value="Genomic_DNA"/>
</dbReference>
<organism evidence="5 6">
    <name type="scientific">Micromonospora marina</name>
    <dbReference type="NCBI Taxonomy" id="307120"/>
    <lineage>
        <taxon>Bacteria</taxon>
        <taxon>Bacillati</taxon>
        <taxon>Actinomycetota</taxon>
        <taxon>Actinomycetes</taxon>
        <taxon>Micromonosporales</taxon>
        <taxon>Micromonosporaceae</taxon>
        <taxon>Micromonospora</taxon>
    </lineage>
</organism>
<dbReference type="Gene3D" id="3.40.47.10">
    <property type="match status" value="2"/>
</dbReference>
<name>A0A1C4VHN7_9ACTN</name>
<accession>A0A1C4VHN7</accession>
<proteinExistence type="inferred from homology"/>
<dbReference type="Pfam" id="PF02801">
    <property type="entry name" value="Ketoacyl-synt_C"/>
    <property type="match status" value="1"/>
</dbReference>
<dbReference type="InterPro" id="IPR000794">
    <property type="entry name" value="Beta-ketoacyl_synthase"/>
</dbReference>
<dbReference type="InterPro" id="IPR014031">
    <property type="entry name" value="Ketoacyl_synth_C"/>
</dbReference>
<evidence type="ECO:0000256" key="1">
    <source>
        <dbReference type="ARBA" id="ARBA00008467"/>
    </source>
</evidence>
<reference evidence="6" key="1">
    <citation type="submission" date="2016-06" db="EMBL/GenBank/DDBJ databases">
        <authorList>
            <person name="Varghese N."/>
        </authorList>
    </citation>
    <scope>NUCLEOTIDE SEQUENCE [LARGE SCALE GENOMIC DNA]</scope>
    <source>
        <strain evidence="6">DSM 45555</strain>
    </source>
</reference>
<dbReference type="GO" id="GO:0006633">
    <property type="term" value="P:fatty acid biosynthetic process"/>
    <property type="evidence" value="ECO:0007669"/>
    <property type="project" value="TreeGrafter"/>
</dbReference>
<dbReference type="AlphaFoldDB" id="A0A1C4VHN7"/>
<dbReference type="PANTHER" id="PTHR11712">
    <property type="entry name" value="POLYKETIDE SYNTHASE-RELATED"/>
    <property type="match status" value="1"/>
</dbReference>
<evidence type="ECO:0000256" key="3">
    <source>
        <dbReference type="RuleBase" id="RU003694"/>
    </source>
</evidence>
<protein>
    <submittedName>
        <fullName evidence="5">Malonyl-ACP decarboxylase</fullName>
    </submittedName>
</protein>
<comment type="similarity">
    <text evidence="1 3">Belongs to the thiolase-like superfamily. Beta-ketoacyl-ACP synthases family.</text>
</comment>
<keyword evidence="6" id="KW-1185">Reference proteome</keyword>
<evidence type="ECO:0000313" key="6">
    <source>
        <dbReference type="Proteomes" id="UP000198551"/>
    </source>
</evidence>
<dbReference type="InterPro" id="IPR020841">
    <property type="entry name" value="PKS_Beta-ketoAc_synthase_dom"/>
</dbReference>
<evidence type="ECO:0000259" key="4">
    <source>
        <dbReference type="PROSITE" id="PS52004"/>
    </source>
</evidence>
<dbReference type="Pfam" id="PF00109">
    <property type="entry name" value="ketoacyl-synt"/>
    <property type="match status" value="1"/>
</dbReference>
<gene>
    <name evidence="5" type="ORF">GA0070215_103176</name>
</gene>